<dbReference type="Proteomes" id="UP001652461">
    <property type="component" value="Unassembled WGS sequence"/>
</dbReference>
<dbReference type="SUPFAM" id="SSF53098">
    <property type="entry name" value="Ribonuclease H-like"/>
    <property type="match status" value="1"/>
</dbReference>
<sequence length="237" mass="26400">MIENYIALDLETTGLHPSEDRILEIGAVKVVNGEITDRYETLVNPGMAISHRIQALTGINDAMAATGKDTKTAVTELIDFCGDLPLLGHNILFDYSFVKKNAVNLGLTFEKDGVDTLKIARALLPDLEHKNLPYLCGYYQITQERAHRASDDACAAMELYRRLAAEFPDSPEELFAPRPLICKVKKQGPITPAQKGYLNDLIKYHKINLSVQIDTLTKNEASRIIDKIISGYGRIVR</sequence>
<keyword evidence="3" id="KW-1185">Reference proteome</keyword>
<organism evidence="2 3">
    <name type="scientific">Laedolimicola ammoniilytica</name>
    <dbReference type="NCBI Taxonomy" id="2981771"/>
    <lineage>
        <taxon>Bacteria</taxon>
        <taxon>Bacillati</taxon>
        <taxon>Bacillota</taxon>
        <taxon>Clostridia</taxon>
        <taxon>Lachnospirales</taxon>
        <taxon>Lachnospiraceae</taxon>
        <taxon>Laedolimicola</taxon>
    </lineage>
</organism>
<dbReference type="NCBIfam" id="TIGR00573">
    <property type="entry name" value="dnaq"/>
    <property type="match status" value="1"/>
</dbReference>
<dbReference type="InterPro" id="IPR013520">
    <property type="entry name" value="Ribonucl_H"/>
</dbReference>
<dbReference type="SMART" id="SM00479">
    <property type="entry name" value="EXOIII"/>
    <property type="match status" value="1"/>
</dbReference>
<reference evidence="2 3" key="1">
    <citation type="journal article" date="2021" name="ISME Commun">
        <title>Automated analysis of genomic sequences facilitates high-throughput and comprehensive description of bacteria.</title>
        <authorList>
            <person name="Hitch T.C.A."/>
        </authorList>
    </citation>
    <scope>NUCLEOTIDE SEQUENCE [LARGE SCALE GENOMIC DNA]</scope>
    <source>
        <strain evidence="2 3">Sanger_04</strain>
    </source>
</reference>
<evidence type="ECO:0000313" key="2">
    <source>
        <dbReference type="EMBL" id="MCU6697465.1"/>
    </source>
</evidence>
<protein>
    <submittedName>
        <fullName evidence="2">3'-5' exonuclease</fullName>
    </submittedName>
</protein>
<evidence type="ECO:0000313" key="3">
    <source>
        <dbReference type="Proteomes" id="UP001652461"/>
    </source>
</evidence>
<dbReference type="InterPro" id="IPR012337">
    <property type="entry name" value="RNaseH-like_sf"/>
</dbReference>
<dbReference type="PANTHER" id="PTHR30231">
    <property type="entry name" value="DNA POLYMERASE III SUBUNIT EPSILON"/>
    <property type="match status" value="1"/>
</dbReference>
<name>A0ABT2RZM6_9FIRM</name>
<comment type="caution">
    <text evidence="2">The sequence shown here is derived from an EMBL/GenBank/DDBJ whole genome shotgun (WGS) entry which is preliminary data.</text>
</comment>
<keyword evidence="2" id="KW-0540">Nuclease</keyword>
<feature type="domain" description="Exonuclease" evidence="1">
    <location>
        <begin position="4"/>
        <end position="169"/>
    </location>
</feature>
<dbReference type="CDD" id="cd06127">
    <property type="entry name" value="DEDDh"/>
    <property type="match status" value="1"/>
</dbReference>
<dbReference type="GO" id="GO:0004527">
    <property type="term" value="F:exonuclease activity"/>
    <property type="evidence" value="ECO:0007669"/>
    <property type="project" value="UniProtKB-KW"/>
</dbReference>
<proteinExistence type="predicted"/>
<keyword evidence="2" id="KW-0378">Hydrolase</keyword>
<evidence type="ECO:0000259" key="1">
    <source>
        <dbReference type="SMART" id="SM00479"/>
    </source>
</evidence>
<keyword evidence="2" id="KW-0269">Exonuclease</keyword>
<dbReference type="PANTHER" id="PTHR30231:SF41">
    <property type="entry name" value="DNA POLYMERASE III SUBUNIT EPSILON"/>
    <property type="match status" value="1"/>
</dbReference>
<dbReference type="RefSeq" id="WP_158363913.1">
    <property type="nucleotide sequence ID" value="NZ_JAOQKC010000014.1"/>
</dbReference>
<dbReference type="Pfam" id="PF00929">
    <property type="entry name" value="RNase_T"/>
    <property type="match status" value="1"/>
</dbReference>
<accession>A0ABT2RZM6</accession>
<dbReference type="EMBL" id="JAOQKC010000014">
    <property type="protein sequence ID" value="MCU6697465.1"/>
    <property type="molecule type" value="Genomic_DNA"/>
</dbReference>
<dbReference type="Gene3D" id="3.30.420.10">
    <property type="entry name" value="Ribonuclease H-like superfamily/Ribonuclease H"/>
    <property type="match status" value="1"/>
</dbReference>
<gene>
    <name evidence="2" type="ORF">OCV63_11265</name>
</gene>
<dbReference type="InterPro" id="IPR036397">
    <property type="entry name" value="RNaseH_sf"/>
</dbReference>
<dbReference type="InterPro" id="IPR006054">
    <property type="entry name" value="DnaQ"/>
</dbReference>